<keyword evidence="1" id="KW-0812">Transmembrane</keyword>
<evidence type="ECO:0000313" key="2">
    <source>
        <dbReference type="EMBL" id="VDM06001.1"/>
    </source>
</evidence>
<name>A0A183TT17_SCHSO</name>
<dbReference type="EMBL" id="UYSU01048326">
    <property type="protein sequence ID" value="VDM06001.1"/>
    <property type="molecule type" value="Genomic_DNA"/>
</dbReference>
<accession>A0A183TT17</accession>
<keyword evidence="1" id="KW-1133">Transmembrane helix</keyword>
<reference evidence="2 3" key="2">
    <citation type="submission" date="2018-11" db="EMBL/GenBank/DDBJ databases">
        <authorList>
            <consortium name="Pathogen Informatics"/>
        </authorList>
    </citation>
    <scope>NUCLEOTIDE SEQUENCE [LARGE SCALE GENOMIC DNA]</scope>
    <source>
        <strain evidence="2 3">NST_G2</strain>
    </source>
</reference>
<evidence type="ECO:0000256" key="1">
    <source>
        <dbReference type="SAM" id="Phobius"/>
    </source>
</evidence>
<dbReference type="AlphaFoldDB" id="A0A183TT17"/>
<keyword evidence="1" id="KW-0472">Membrane</keyword>
<organism evidence="4">
    <name type="scientific">Schistocephalus solidus</name>
    <name type="common">Tapeworm</name>
    <dbReference type="NCBI Taxonomy" id="70667"/>
    <lineage>
        <taxon>Eukaryota</taxon>
        <taxon>Metazoa</taxon>
        <taxon>Spiralia</taxon>
        <taxon>Lophotrochozoa</taxon>
        <taxon>Platyhelminthes</taxon>
        <taxon>Cestoda</taxon>
        <taxon>Eucestoda</taxon>
        <taxon>Diphyllobothriidea</taxon>
        <taxon>Diphyllobothriidae</taxon>
        <taxon>Schistocephalus</taxon>
    </lineage>
</organism>
<dbReference type="WBParaSite" id="SSLN_0002034701-mRNA-1">
    <property type="protein sequence ID" value="SSLN_0002034701-mRNA-1"/>
    <property type="gene ID" value="SSLN_0002034701"/>
</dbReference>
<evidence type="ECO:0000313" key="3">
    <source>
        <dbReference type="Proteomes" id="UP000275846"/>
    </source>
</evidence>
<gene>
    <name evidence="2" type="ORF">SSLN_LOCUS19615</name>
</gene>
<sequence>MRFMFEIPTNILHHFCSLCELLARFRPGPASLSLILKKTSRLALTSISDVIESIGRWNRSFRVTSRGLKSFRIHRGTREEVVSVDRLKAAVRDTPPDETCCSLPLLFHPSDLIFHRPIYSLFPHVRYHQLPPHPTPTLQPRGITTLLLSNLYLSPAVVGAFIFLIG</sequence>
<proteinExistence type="predicted"/>
<dbReference type="OrthoDB" id="6117674at2759"/>
<dbReference type="Proteomes" id="UP000275846">
    <property type="component" value="Unassembled WGS sequence"/>
</dbReference>
<evidence type="ECO:0000313" key="4">
    <source>
        <dbReference type="WBParaSite" id="SSLN_0002034701-mRNA-1"/>
    </source>
</evidence>
<feature type="transmembrane region" description="Helical" evidence="1">
    <location>
        <begin position="146"/>
        <end position="165"/>
    </location>
</feature>
<keyword evidence="3" id="KW-1185">Reference proteome</keyword>
<reference evidence="4" key="1">
    <citation type="submission" date="2016-06" db="UniProtKB">
        <authorList>
            <consortium name="WormBaseParasite"/>
        </authorList>
    </citation>
    <scope>IDENTIFICATION</scope>
</reference>
<protein>
    <submittedName>
        <fullName evidence="4">Transmembrane protein</fullName>
    </submittedName>
</protein>